<dbReference type="KEGG" id="rhf:EUB48_00125"/>
<name>A0A515D629_9BURK</name>
<dbReference type="EMBL" id="CP035503">
    <property type="protein sequence ID" value="QDL35870.1"/>
    <property type="molecule type" value="Genomic_DNA"/>
</dbReference>
<dbReference type="Gene3D" id="3.20.20.410">
    <property type="entry name" value="Protein of unknown function UPF0759"/>
    <property type="match status" value="1"/>
</dbReference>
<proteinExistence type="predicted"/>
<dbReference type="AlphaFoldDB" id="A0A515D629"/>
<accession>A0A515D629</accession>
<keyword evidence="2" id="KW-1185">Reference proteome</keyword>
<sequence length="281" mass="31238">MAMFPTTRMRVGVGGWTYEPWRSNFYPEGLAHSRELHYASRQLTAIEVNGTYYGTQKPAVFAKWRDETPADFVFSLKASRHATNRKVLADAGESIDKFVHSGISELGTKLGPIVWQFAPGKRFEPPDFEAFLALLPKQLDGRPLRHVLDVRHASFMTPEYLQLARRYRAATVFADSDDYPSFADLTADFVYVRLMRSSAAWPSGYAPATLDLWARRLQTWARGGEPADLPHVGAASQSLTGQPRDVFAFFISGAKERAPAAAQALLQRLGAVFPAPKVVAC</sequence>
<gene>
    <name evidence="1" type="ORF">EUB48_00125</name>
</gene>
<dbReference type="SUPFAM" id="SSF117396">
    <property type="entry name" value="TM1631-like"/>
    <property type="match status" value="1"/>
</dbReference>
<dbReference type="Proteomes" id="UP000316798">
    <property type="component" value="Chromosome"/>
</dbReference>
<protein>
    <submittedName>
        <fullName evidence="1">DUF72 domain-containing protein</fullName>
    </submittedName>
</protein>
<dbReference type="Pfam" id="PF01904">
    <property type="entry name" value="DUF72"/>
    <property type="match status" value="1"/>
</dbReference>
<evidence type="ECO:0000313" key="2">
    <source>
        <dbReference type="Proteomes" id="UP000316798"/>
    </source>
</evidence>
<dbReference type="InterPro" id="IPR036520">
    <property type="entry name" value="UPF0759_sf"/>
</dbReference>
<dbReference type="InterPro" id="IPR002763">
    <property type="entry name" value="DUF72"/>
</dbReference>
<organism evidence="1 2">
    <name type="scientific">Rhodoferax sediminis</name>
    <dbReference type="NCBI Taxonomy" id="2509614"/>
    <lineage>
        <taxon>Bacteria</taxon>
        <taxon>Pseudomonadati</taxon>
        <taxon>Pseudomonadota</taxon>
        <taxon>Betaproteobacteria</taxon>
        <taxon>Burkholderiales</taxon>
        <taxon>Comamonadaceae</taxon>
        <taxon>Rhodoferax</taxon>
    </lineage>
</organism>
<dbReference type="PANTHER" id="PTHR30348">
    <property type="entry name" value="UNCHARACTERIZED PROTEIN YECE"/>
    <property type="match status" value="1"/>
</dbReference>
<dbReference type="OrthoDB" id="9780310at2"/>
<reference evidence="1 2" key="1">
    <citation type="submission" date="2019-01" db="EMBL/GenBank/DDBJ databases">
        <title>Genomic insights into a novel species Rhodoferax sp.</title>
        <authorList>
            <person name="Jin L."/>
        </authorList>
    </citation>
    <scope>NUCLEOTIDE SEQUENCE [LARGE SCALE GENOMIC DNA]</scope>
    <source>
        <strain evidence="1 2">CHu59-6-5</strain>
    </source>
</reference>
<dbReference type="PANTHER" id="PTHR30348:SF4">
    <property type="entry name" value="DUF72 DOMAIN-CONTAINING PROTEIN"/>
    <property type="match status" value="1"/>
</dbReference>
<evidence type="ECO:0000313" key="1">
    <source>
        <dbReference type="EMBL" id="QDL35870.1"/>
    </source>
</evidence>